<dbReference type="EMBL" id="JADILZ010000028">
    <property type="protein sequence ID" value="MBO8477932.1"/>
    <property type="molecule type" value="Genomic_DNA"/>
</dbReference>
<gene>
    <name evidence="6" type="ORF">IAB80_03440</name>
</gene>
<dbReference type="Gene3D" id="1.20.1530.20">
    <property type="match status" value="1"/>
</dbReference>
<name>A0A9D9NLJ2_9BACT</name>
<dbReference type="Pfam" id="PF01758">
    <property type="entry name" value="SBF"/>
    <property type="match status" value="1"/>
</dbReference>
<evidence type="ECO:0000256" key="5">
    <source>
        <dbReference type="SAM" id="Phobius"/>
    </source>
</evidence>
<keyword evidence="2 5" id="KW-0812">Transmembrane</keyword>
<evidence type="ECO:0000256" key="3">
    <source>
        <dbReference type="ARBA" id="ARBA00022989"/>
    </source>
</evidence>
<reference evidence="6" key="2">
    <citation type="journal article" date="2021" name="PeerJ">
        <title>Extensive microbial diversity within the chicken gut microbiome revealed by metagenomics and culture.</title>
        <authorList>
            <person name="Gilroy R."/>
            <person name="Ravi A."/>
            <person name="Getino M."/>
            <person name="Pursley I."/>
            <person name="Horton D.L."/>
            <person name="Alikhan N.F."/>
            <person name="Baker D."/>
            <person name="Gharbi K."/>
            <person name="Hall N."/>
            <person name="Watson M."/>
            <person name="Adriaenssens E.M."/>
            <person name="Foster-Nyarko E."/>
            <person name="Jarju S."/>
            <person name="Secka A."/>
            <person name="Antonio M."/>
            <person name="Oren A."/>
            <person name="Chaudhuri R.R."/>
            <person name="La Ragione R."/>
            <person name="Hildebrand F."/>
            <person name="Pallen M.J."/>
        </authorList>
    </citation>
    <scope>NUCLEOTIDE SEQUENCE</scope>
    <source>
        <strain evidence="6">2478</strain>
    </source>
</reference>
<dbReference type="Proteomes" id="UP000823771">
    <property type="component" value="Unassembled WGS sequence"/>
</dbReference>
<evidence type="ECO:0000313" key="6">
    <source>
        <dbReference type="EMBL" id="MBO8477932.1"/>
    </source>
</evidence>
<feature type="transmembrane region" description="Helical" evidence="5">
    <location>
        <begin position="96"/>
        <end position="119"/>
    </location>
</feature>
<protein>
    <submittedName>
        <fullName evidence="6">Transporter</fullName>
    </submittedName>
</protein>
<dbReference type="InterPro" id="IPR038770">
    <property type="entry name" value="Na+/solute_symporter_sf"/>
</dbReference>
<feature type="transmembrane region" description="Helical" evidence="5">
    <location>
        <begin position="37"/>
        <end position="59"/>
    </location>
</feature>
<feature type="transmembrane region" description="Helical" evidence="5">
    <location>
        <begin position="131"/>
        <end position="150"/>
    </location>
</feature>
<evidence type="ECO:0000313" key="7">
    <source>
        <dbReference type="Proteomes" id="UP000823771"/>
    </source>
</evidence>
<dbReference type="GO" id="GO:0016020">
    <property type="term" value="C:membrane"/>
    <property type="evidence" value="ECO:0007669"/>
    <property type="project" value="UniProtKB-SubCell"/>
</dbReference>
<evidence type="ECO:0000256" key="4">
    <source>
        <dbReference type="ARBA" id="ARBA00023136"/>
    </source>
</evidence>
<feature type="transmembrane region" description="Helical" evidence="5">
    <location>
        <begin position="197"/>
        <end position="221"/>
    </location>
</feature>
<accession>A0A9D9NLJ2</accession>
<feature type="transmembrane region" description="Helical" evidence="5">
    <location>
        <begin position="12"/>
        <end position="31"/>
    </location>
</feature>
<organism evidence="6 7">
    <name type="scientific">Candidatus Cryptobacteroides excrementipullorum</name>
    <dbReference type="NCBI Taxonomy" id="2840761"/>
    <lineage>
        <taxon>Bacteria</taxon>
        <taxon>Pseudomonadati</taxon>
        <taxon>Bacteroidota</taxon>
        <taxon>Bacteroidia</taxon>
        <taxon>Bacteroidales</taxon>
        <taxon>Candidatus Cryptobacteroides</taxon>
    </lineage>
</organism>
<comment type="caution">
    <text evidence="6">The sequence shown here is derived from an EMBL/GenBank/DDBJ whole genome shotgun (WGS) entry which is preliminary data.</text>
</comment>
<feature type="transmembrane region" description="Helical" evidence="5">
    <location>
        <begin position="233"/>
        <end position="255"/>
    </location>
</feature>
<proteinExistence type="predicted"/>
<dbReference type="AlphaFoldDB" id="A0A9D9NLJ2"/>
<feature type="transmembrane region" description="Helical" evidence="5">
    <location>
        <begin position="71"/>
        <end position="90"/>
    </location>
</feature>
<keyword evidence="4 5" id="KW-0472">Membrane</keyword>
<feature type="transmembrane region" description="Helical" evidence="5">
    <location>
        <begin position="276"/>
        <end position="299"/>
    </location>
</feature>
<dbReference type="InterPro" id="IPR002657">
    <property type="entry name" value="BilAc:Na_symport/Acr3"/>
</dbReference>
<comment type="subcellular location">
    <subcellularLocation>
        <location evidence="1">Membrane</location>
        <topology evidence="1">Multi-pass membrane protein</topology>
    </subcellularLocation>
</comment>
<sequence>MIIRFVKNWSLPLGILTGVLLYAMFHFVPWMGPLKPAAMAVSDFTVPVLLFMMLFFTFCKIEPGDMKIRKWHVWLCVIQVVSCLAVAVPLHFFPDFAYASLAEGAMVCLVCPTATAAAVITGKLGGNEPSLTTYTIISNMVAAVVIPAIFPLVEDHTGMSFFLQFAVILKKVFPLLIFPLITAMILRRFFPRLHAGVVKYCGNIAFYLWTLSLVMVIGQALRSLVSSGLPGHVKWMLAAVGLVACVAQFAAGKAIGGHYGDRISAGQGLGQKNTVFAIWVSVTYLSPVVAIAPSSYILWQNLINSWQLWRKRERDNRPCGS</sequence>
<feature type="transmembrane region" description="Helical" evidence="5">
    <location>
        <begin position="162"/>
        <end position="185"/>
    </location>
</feature>
<evidence type="ECO:0000256" key="1">
    <source>
        <dbReference type="ARBA" id="ARBA00004141"/>
    </source>
</evidence>
<reference evidence="6" key="1">
    <citation type="submission" date="2020-10" db="EMBL/GenBank/DDBJ databases">
        <authorList>
            <person name="Gilroy R."/>
        </authorList>
    </citation>
    <scope>NUCLEOTIDE SEQUENCE</scope>
    <source>
        <strain evidence="6">2478</strain>
    </source>
</reference>
<keyword evidence="3 5" id="KW-1133">Transmembrane helix</keyword>
<evidence type="ECO:0000256" key="2">
    <source>
        <dbReference type="ARBA" id="ARBA00022692"/>
    </source>
</evidence>